<feature type="transmembrane region" description="Helical" evidence="10">
    <location>
        <begin position="477"/>
        <end position="496"/>
    </location>
</feature>
<dbReference type="Gene3D" id="1.20.1250.20">
    <property type="entry name" value="MFS general substrate transporter like domains"/>
    <property type="match status" value="1"/>
</dbReference>
<dbReference type="EMBL" id="CP086718">
    <property type="protein sequence ID" value="WOO83661.1"/>
    <property type="molecule type" value="Genomic_DNA"/>
</dbReference>
<evidence type="ECO:0000256" key="9">
    <source>
        <dbReference type="SAM" id="MobiDB-lite"/>
    </source>
</evidence>
<organism evidence="11 12">
    <name type="scientific">Vanrija pseudolonga</name>
    <dbReference type="NCBI Taxonomy" id="143232"/>
    <lineage>
        <taxon>Eukaryota</taxon>
        <taxon>Fungi</taxon>
        <taxon>Dikarya</taxon>
        <taxon>Basidiomycota</taxon>
        <taxon>Agaricomycotina</taxon>
        <taxon>Tremellomycetes</taxon>
        <taxon>Trichosporonales</taxon>
        <taxon>Trichosporonaceae</taxon>
        <taxon>Vanrija</taxon>
    </lineage>
</organism>
<keyword evidence="5 10" id="KW-1133">Transmembrane helix</keyword>
<feature type="region of interest" description="Disordered" evidence="9">
    <location>
        <begin position="518"/>
        <end position="552"/>
    </location>
</feature>
<evidence type="ECO:0000313" key="12">
    <source>
        <dbReference type="Proteomes" id="UP000827549"/>
    </source>
</evidence>
<feature type="transmembrane region" description="Helical" evidence="10">
    <location>
        <begin position="450"/>
        <end position="470"/>
    </location>
</feature>
<dbReference type="Proteomes" id="UP000827549">
    <property type="component" value="Chromosome 5"/>
</dbReference>
<feature type="transmembrane region" description="Helical" evidence="10">
    <location>
        <begin position="196"/>
        <end position="215"/>
    </location>
</feature>
<feature type="transmembrane region" description="Helical" evidence="10">
    <location>
        <begin position="227"/>
        <end position="249"/>
    </location>
</feature>
<dbReference type="InterPro" id="IPR050360">
    <property type="entry name" value="MFS_Sugar_Transporters"/>
</dbReference>
<gene>
    <name evidence="11" type="primary">ecdD_2</name>
    <name evidence="11" type="ORF">LOC62_05G007181</name>
</gene>
<comment type="similarity">
    <text evidence="2 8">Belongs to the major facilitator superfamily. Sugar transporter (TC 2.A.1.1) family.</text>
</comment>
<feature type="transmembrane region" description="Helical" evidence="10">
    <location>
        <begin position="52"/>
        <end position="69"/>
    </location>
</feature>
<dbReference type="InterPro" id="IPR036259">
    <property type="entry name" value="MFS_trans_sf"/>
</dbReference>
<dbReference type="NCBIfam" id="TIGR00879">
    <property type="entry name" value="SP"/>
    <property type="match status" value="1"/>
</dbReference>
<evidence type="ECO:0000256" key="2">
    <source>
        <dbReference type="ARBA" id="ARBA00010992"/>
    </source>
</evidence>
<evidence type="ECO:0000256" key="7">
    <source>
        <dbReference type="ARBA" id="ARBA00049119"/>
    </source>
</evidence>
<proteinExistence type="inferred from homology"/>
<comment type="subcellular location">
    <subcellularLocation>
        <location evidence="1">Membrane</location>
        <topology evidence="1">Multi-pass membrane protein</topology>
    </subcellularLocation>
</comment>
<dbReference type="PANTHER" id="PTHR48022:SF77">
    <property type="entry name" value="MAJOR FACILITATOR SUPERFAMILY (MFS) PROFILE DOMAIN-CONTAINING PROTEIN"/>
    <property type="match status" value="1"/>
</dbReference>
<dbReference type="GO" id="GO:0016020">
    <property type="term" value="C:membrane"/>
    <property type="evidence" value="ECO:0007669"/>
    <property type="project" value="UniProtKB-SubCell"/>
</dbReference>
<evidence type="ECO:0000256" key="4">
    <source>
        <dbReference type="ARBA" id="ARBA00022692"/>
    </source>
</evidence>
<keyword evidence="3 8" id="KW-0813">Transport</keyword>
<dbReference type="AlphaFoldDB" id="A0AAF0YF14"/>
<protein>
    <submittedName>
        <fullName evidence="11">Major facilitator-type transporter ecdD</fullName>
    </submittedName>
</protein>
<accession>A0AAF0YF14</accession>
<evidence type="ECO:0000256" key="8">
    <source>
        <dbReference type="RuleBase" id="RU003346"/>
    </source>
</evidence>
<comment type="catalytic activity">
    <reaction evidence="7">
        <text>myo-inositol(out) + H(+)(out) = myo-inositol(in) + H(+)(in)</text>
        <dbReference type="Rhea" id="RHEA:60364"/>
        <dbReference type="ChEBI" id="CHEBI:15378"/>
        <dbReference type="ChEBI" id="CHEBI:17268"/>
    </reaction>
</comment>
<dbReference type="RefSeq" id="XP_062629687.1">
    <property type="nucleotide sequence ID" value="XM_062773703.1"/>
</dbReference>
<evidence type="ECO:0000256" key="6">
    <source>
        <dbReference type="ARBA" id="ARBA00023136"/>
    </source>
</evidence>
<dbReference type="PRINTS" id="PR00171">
    <property type="entry name" value="SUGRTRNSPORT"/>
</dbReference>
<evidence type="ECO:0000256" key="10">
    <source>
        <dbReference type="SAM" id="Phobius"/>
    </source>
</evidence>
<dbReference type="Pfam" id="PF00083">
    <property type="entry name" value="Sugar_tr"/>
    <property type="match status" value="1"/>
</dbReference>
<dbReference type="SUPFAM" id="SSF103473">
    <property type="entry name" value="MFS general substrate transporter"/>
    <property type="match status" value="1"/>
</dbReference>
<reference evidence="11" key="1">
    <citation type="submission" date="2023-10" db="EMBL/GenBank/DDBJ databases">
        <authorList>
            <person name="Noh H."/>
        </authorList>
    </citation>
    <scope>NUCLEOTIDE SEQUENCE</scope>
    <source>
        <strain evidence="11">DUCC4014</strain>
    </source>
</reference>
<feature type="transmembrane region" description="Helical" evidence="10">
    <location>
        <begin position="163"/>
        <end position="184"/>
    </location>
</feature>
<evidence type="ECO:0000256" key="1">
    <source>
        <dbReference type="ARBA" id="ARBA00004141"/>
    </source>
</evidence>
<feature type="transmembrane region" description="Helical" evidence="10">
    <location>
        <begin position="132"/>
        <end position="151"/>
    </location>
</feature>
<dbReference type="GeneID" id="87810355"/>
<sequence>MDRAAQLDATSEEPSESERRVPATREVERLAAAMPSPAAGSSRGSRFAMTPLLAFSCFALLVGDLLFGYDAGSFGGLLANPGFINQFGVLGSKGYAMTSLRASLMSSLAFVGKLIGCLSSGPLIEWLGHRKVFVVLSVVSIIGIILELAAADTGNGSGRIAQFIVGRIVVYISIGLVEVCVSMYQAEIVPSSLRGFVVASLQLFLNSGSLIATGANKAYSKSTTSHGWRVVVALQFIWPIIIMIIVPFLPDSPRWLLSKDRDADAIDSLNRLRPKIDADTGANADELATIKAQLAERVHKAPWLQTLQGTNLRRTGLVVAYYTYQQITGQAFMSTYQTMFYKNNGYADQAFTYPIINAVLSIVAVLPCMLLLDTVGRRPLLLASFFGQALFLFLLAGVGGKHYKSQPMRDGCVAFFMLFSVSYSLGGAPVPYLLGAELPTHALREKTSTIGTSINVVFAFATNFALPYMLKAMSFRVGWIFGGISVTAIVFTFFFLPETKGLVLEDIDEVFSRPFNPFRTNTPNPKARPRLPHEDTGLSSRKESGSEGASAV</sequence>
<feature type="compositionally biased region" description="Basic and acidic residues" evidence="9">
    <location>
        <begin position="531"/>
        <end position="545"/>
    </location>
</feature>
<evidence type="ECO:0000313" key="11">
    <source>
        <dbReference type="EMBL" id="WOO83661.1"/>
    </source>
</evidence>
<evidence type="ECO:0000256" key="5">
    <source>
        <dbReference type="ARBA" id="ARBA00022989"/>
    </source>
</evidence>
<dbReference type="GO" id="GO:0005351">
    <property type="term" value="F:carbohydrate:proton symporter activity"/>
    <property type="evidence" value="ECO:0007669"/>
    <property type="project" value="TreeGrafter"/>
</dbReference>
<keyword evidence="4 10" id="KW-0812">Transmembrane</keyword>
<feature type="transmembrane region" description="Helical" evidence="10">
    <location>
        <begin position="378"/>
        <end position="399"/>
    </location>
</feature>
<dbReference type="InterPro" id="IPR003663">
    <property type="entry name" value="Sugar/inositol_transpt"/>
</dbReference>
<feature type="region of interest" description="Disordered" evidence="9">
    <location>
        <begin position="1"/>
        <end position="23"/>
    </location>
</feature>
<dbReference type="PANTHER" id="PTHR48022">
    <property type="entry name" value="PLASTIDIC GLUCOSE TRANSPORTER 4"/>
    <property type="match status" value="1"/>
</dbReference>
<dbReference type="InterPro" id="IPR005828">
    <property type="entry name" value="MFS_sugar_transport-like"/>
</dbReference>
<keyword evidence="6 10" id="KW-0472">Membrane</keyword>
<keyword evidence="12" id="KW-1185">Reference proteome</keyword>
<feature type="transmembrane region" description="Helical" evidence="10">
    <location>
        <begin position="350"/>
        <end position="372"/>
    </location>
</feature>
<evidence type="ECO:0000256" key="3">
    <source>
        <dbReference type="ARBA" id="ARBA00022448"/>
    </source>
</evidence>
<feature type="transmembrane region" description="Helical" evidence="10">
    <location>
        <begin position="411"/>
        <end position="430"/>
    </location>
</feature>
<name>A0AAF0YF14_9TREE</name>